<dbReference type="Pfam" id="PF02518">
    <property type="entry name" value="HATPase_c"/>
    <property type="match status" value="1"/>
</dbReference>
<keyword evidence="4" id="KW-0802">TPR repeat</keyword>
<accession>A0ABY1R523</accession>
<evidence type="ECO:0000256" key="2">
    <source>
        <dbReference type="ARBA" id="ARBA00022777"/>
    </source>
</evidence>
<evidence type="ECO:0000259" key="6">
    <source>
        <dbReference type="PROSITE" id="PS50109"/>
    </source>
</evidence>
<dbReference type="InterPro" id="IPR011990">
    <property type="entry name" value="TPR-like_helical_dom_sf"/>
</dbReference>
<comment type="caution">
    <text evidence="7">The sequence shown here is derived from an EMBL/GenBank/DDBJ whole genome shotgun (WGS) entry which is preliminary data.</text>
</comment>
<dbReference type="Gene3D" id="1.20.5.1930">
    <property type="match status" value="1"/>
</dbReference>
<keyword evidence="8" id="KW-1185">Reference proteome</keyword>
<dbReference type="Gene3D" id="1.25.40.10">
    <property type="entry name" value="Tetratricopeptide repeat domain"/>
    <property type="match status" value="2"/>
</dbReference>
<evidence type="ECO:0000256" key="1">
    <source>
        <dbReference type="ARBA" id="ARBA00022679"/>
    </source>
</evidence>
<evidence type="ECO:0000313" key="7">
    <source>
        <dbReference type="EMBL" id="SMP95834.1"/>
    </source>
</evidence>
<sequence length="635" mass="72080">MISITLFSQSKAGRDQLLARLKTAKEDSNKVNILIAIGKSYEEENKTTAEKYYLLAGTLGKKIGYNNGMQDFYAFYLDLYAHQGKPESALPIAKEAVAWFQENKDSLGLAKAIMNIGTVYLQAGDYENAAANFEKGRALFAKLGNTFFEGQIYDRMQLLATDMHQYKKGVEYGLKAVRKLENQNRPQPLSYAYHNLAYNYLKLGQFPEARKNFDKALSYAVKSNEKPVELMGTLNIAYIYLLEGNLDKAKSFADKGLDLSKQFGSEEGMSHAYWGIGEIYLNKKDYKTAEKYGDSANVLIKKNNFREQKLRQLLFQSKLAYAMQNPEKGNEYSKDYEAFRDSLLNENLQKITTDFEKKYESAQKDSQIKEQAAKLKNRSLLNYIFAAMVAAILLIAFLIYRNLKHRHTIQKQKITELETEKQLAATEAVLRGEEQERSRLAKDLHDGLGGMLSGVKLSFSAMKENLIMTSENAEAFERSIHQLDNSIREMRRVAHNMLPENLLKYGLDNALREFCIELGRTTSLETSYQSIDMEHQPFSQEISVTGYRVVQELANNVLKHSGAKHLLVQAHFSDEEKMLHITVEDDGKGFEEVILSSSEGIGWKNIRNRVQFVKGKIDLNSGIGKGTSVLIEIPV</sequence>
<dbReference type="InterPro" id="IPR005467">
    <property type="entry name" value="His_kinase_dom"/>
</dbReference>
<gene>
    <name evidence="7" type="ORF">SAMN05421679_10821</name>
</gene>
<dbReference type="Pfam" id="PF13424">
    <property type="entry name" value="TPR_12"/>
    <property type="match status" value="2"/>
</dbReference>
<evidence type="ECO:0000313" key="8">
    <source>
        <dbReference type="Proteomes" id="UP001158050"/>
    </source>
</evidence>
<feature type="repeat" description="TPR" evidence="4">
    <location>
        <begin position="110"/>
        <end position="143"/>
    </location>
</feature>
<dbReference type="InterPro" id="IPR011712">
    <property type="entry name" value="Sig_transdc_His_kin_sub3_dim/P"/>
</dbReference>
<keyword evidence="5" id="KW-0812">Transmembrane</keyword>
<dbReference type="CDD" id="cd16917">
    <property type="entry name" value="HATPase_UhpB-NarQ-NarX-like"/>
    <property type="match status" value="1"/>
</dbReference>
<dbReference type="PANTHER" id="PTHR24421">
    <property type="entry name" value="NITRATE/NITRITE SENSOR PROTEIN NARX-RELATED"/>
    <property type="match status" value="1"/>
</dbReference>
<feature type="domain" description="Histidine kinase" evidence="6">
    <location>
        <begin position="548"/>
        <end position="635"/>
    </location>
</feature>
<proteinExistence type="predicted"/>
<keyword evidence="1" id="KW-0808">Transferase</keyword>
<keyword evidence="3" id="KW-0902">Two-component regulatory system</keyword>
<dbReference type="PROSITE" id="PS50005">
    <property type="entry name" value="TPR"/>
    <property type="match status" value="2"/>
</dbReference>
<dbReference type="SUPFAM" id="SSF48452">
    <property type="entry name" value="TPR-like"/>
    <property type="match status" value="2"/>
</dbReference>
<dbReference type="Proteomes" id="UP001158050">
    <property type="component" value="Unassembled WGS sequence"/>
</dbReference>
<dbReference type="EMBL" id="FXUO01000008">
    <property type="protein sequence ID" value="SMP95834.1"/>
    <property type="molecule type" value="Genomic_DNA"/>
</dbReference>
<dbReference type="SUPFAM" id="SSF55874">
    <property type="entry name" value="ATPase domain of HSP90 chaperone/DNA topoisomerase II/histidine kinase"/>
    <property type="match status" value="1"/>
</dbReference>
<keyword evidence="5" id="KW-1133">Transmembrane helix</keyword>
<protein>
    <submittedName>
        <fullName evidence="7">Tetratricopeptide repeat-containing protein</fullName>
    </submittedName>
</protein>
<name>A0ABY1R523_9FLAO</name>
<dbReference type="RefSeq" id="WP_283417651.1">
    <property type="nucleotide sequence ID" value="NZ_FXUO01000008.1"/>
</dbReference>
<dbReference type="Pfam" id="PF07730">
    <property type="entry name" value="HisKA_3"/>
    <property type="match status" value="1"/>
</dbReference>
<dbReference type="Pfam" id="PF13181">
    <property type="entry name" value="TPR_8"/>
    <property type="match status" value="1"/>
</dbReference>
<organism evidence="7 8">
    <name type="scientific">Epilithonimonas pallida</name>
    <dbReference type="NCBI Taxonomy" id="373671"/>
    <lineage>
        <taxon>Bacteria</taxon>
        <taxon>Pseudomonadati</taxon>
        <taxon>Bacteroidota</taxon>
        <taxon>Flavobacteriia</taxon>
        <taxon>Flavobacteriales</taxon>
        <taxon>Weeksellaceae</taxon>
        <taxon>Chryseobacterium group</taxon>
        <taxon>Epilithonimonas</taxon>
    </lineage>
</organism>
<dbReference type="SMART" id="SM00028">
    <property type="entry name" value="TPR"/>
    <property type="match status" value="4"/>
</dbReference>
<dbReference type="InterPro" id="IPR036890">
    <property type="entry name" value="HATPase_C_sf"/>
</dbReference>
<keyword evidence="5" id="KW-0472">Membrane</keyword>
<dbReference type="PROSITE" id="PS50109">
    <property type="entry name" value="HIS_KIN"/>
    <property type="match status" value="1"/>
</dbReference>
<feature type="transmembrane region" description="Helical" evidence="5">
    <location>
        <begin position="380"/>
        <end position="400"/>
    </location>
</feature>
<reference evidence="7 8" key="1">
    <citation type="submission" date="2017-05" db="EMBL/GenBank/DDBJ databases">
        <authorList>
            <person name="Varghese N."/>
            <person name="Submissions S."/>
        </authorList>
    </citation>
    <scope>NUCLEOTIDE SEQUENCE [LARGE SCALE GENOMIC DNA]</scope>
    <source>
        <strain evidence="7 8">DSM 18015</strain>
    </source>
</reference>
<dbReference type="InterPro" id="IPR019734">
    <property type="entry name" value="TPR_rpt"/>
</dbReference>
<evidence type="ECO:0000256" key="5">
    <source>
        <dbReference type="SAM" id="Phobius"/>
    </source>
</evidence>
<dbReference type="InterPro" id="IPR050482">
    <property type="entry name" value="Sensor_HK_TwoCompSys"/>
</dbReference>
<keyword evidence="2" id="KW-0418">Kinase</keyword>
<evidence type="ECO:0000256" key="3">
    <source>
        <dbReference type="ARBA" id="ARBA00023012"/>
    </source>
</evidence>
<dbReference type="InterPro" id="IPR003594">
    <property type="entry name" value="HATPase_dom"/>
</dbReference>
<evidence type="ECO:0000256" key="4">
    <source>
        <dbReference type="PROSITE-ProRule" id="PRU00339"/>
    </source>
</evidence>
<feature type="repeat" description="TPR" evidence="4">
    <location>
        <begin position="190"/>
        <end position="223"/>
    </location>
</feature>
<dbReference type="Gene3D" id="3.30.565.10">
    <property type="entry name" value="Histidine kinase-like ATPase, C-terminal domain"/>
    <property type="match status" value="1"/>
</dbReference>